<accession>A0AAD6N336</accession>
<evidence type="ECO:0000256" key="3">
    <source>
        <dbReference type="ARBA" id="ARBA00007426"/>
    </source>
</evidence>
<evidence type="ECO:0000256" key="4">
    <source>
        <dbReference type="ARBA" id="ARBA00022554"/>
    </source>
</evidence>
<dbReference type="EMBL" id="JAQJZL010000015">
    <property type="protein sequence ID" value="KAJ6026652.1"/>
    <property type="molecule type" value="Genomic_DNA"/>
</dbReference>
<dbReference type="AlphaFoldDB" id="A0AAD6N336"/>
<keyword evidence="5" id="KW-0967">Endosome</keyword>
<dbReference type="InterPro" id="IPR001683">
    <property type="entry name" value="PX_dom"/>
</dbReference>
<comment type="function">
    <text evidence="7">Recruits the lipid transfer protein VPS13 to endosomal and vacuolar membranes.</text>
</comment>
<dbReference type="CDD" id="cd07280">
    <property type="entry name" value="PX_YPT35"/>
    <property type="match status" value="1"/>
</dbReference>
<protein>
    <recommendedName>
        <fullName evidence="8">Endosomal/vacuolar adapter protein YPT35</fullName>
    </recommendedName>
    <alternativeName>
        <fullName evidence="9">PX domain-containing protein YPT35</fullName>
    </alternativeName>
</protein>
<organism evidence="12 13">
    <name type="scientific">Penicillium canescens</name>
    <dbReference type="NCBI Taxonomy" id="5083"/>
    <lineage>
        <taxon>Eukaryota</taxon>
        <taxon>Fungi</taxon>
        <taxon>Dikarya</taxon>
        <taxon>Ascomycota</taxon>
        <taxon>Pezizomycotina</taxon>
        <taxon>Eurotiomycetes</taxon>
        <taxon>Eurotiomycetidae</taxon>
        <taxon>Eurotiales</taxon>
        <taxon>Aspergillaceae</taxon>
        <taxon>Penicillium</taxon>
    </lineage>
</organism>
<evidence type="ECO:0000256" key="2">
    <source>
        <dbReference type="ARBA" id="ARBA00004177"/>
    </source>
</evidence>
<dbReference type="PANTHER" id="PTHR10555">
    <property type="entry name" value="SORTING NEXIN"/>
    <property type="match status" value="1"/>
</dbReference>
<proteinExistence type="inferred from homology"/>
<feature type="domain" description="PX" evidence="11">
    <location>
        <begin position="143"/>
        <end position="256"/>
    </location>
</feature>
<dbReference type="Proteomes" id="UP001219568">
    <property type="component" value="Unassembled WGS sequence"/>
</dbReference>
<dbReference type="SUPFAM" id="SSF64268">
    <property type="entry name" value="PX domain"/>
    <property type="match status" value="1"/>
</dbReference>
<dbReference type="InterPro" id="IPR037917">
    <property type="entry name" value="Ypt35_PX"/>
</dbReference>
<evidence type="ECO:0000256" key="5">
    <source>
        <dbReference type="ARBA" id="ARBA00022753"/>
    </source>
</evidence>
<comment type="subcellular location">
    <subcellularLocation>
        <location evidence="2">Endosome</location>
    </subcellularLocation>
    <subcellularLocation>
        <location evidence="1">Vacuole membrane</location>
        <topology evidence="1">Peripheral membrane protein</topology>
    </subcellularLocation>
</comment>
<reference evidence="12" key="1">
    <citation type="journal article" date="2023" name="IMA Fungus">
        <title>Comparative genomic study of the Penicillium genus elucidates a diverse pangenome and 15 lateral gene transfer events.</title>
        <authorList>
            <person name="Petersen C."/>
            <person name="Sorensen T."/>
            <person name="Nielsen M.R."/>
            <person name="Sondergaard T.E."/>
            <person name="Sorensen J.L."/>
            <person name="Fitzpatrick D.A."/>
            <person name="Frisvad J.C."/>
            <person name="Nielsen K.L."/>
        </authorList>
    </citation>
    <scope>NUCLEOTIDE SEQUENCE</scope>
    <source>
        <strain evidence="12">IBT 15450</strain>
    </source>
</reference>
<dbReference type="Gene3D" id="3.30.1520.10">
    <property type="entry name" value="Phox-like domain"/>
    <property type="match status" value="1"/>
</dbReference>
<dbReference type="Pfam" id="PF00787">
    <property type="entry name" value="PX"/>
    <property type="match status" value="1"/>
</dbReference>
<keyword evidence="4" id="KW-0926">Vacuole</keyword>
<comment type="similarity">
    <text evidence="3">Belongs to the YPT35 family.</text>
</comment>
<name>A0AAD6N336_PENCN</name>
<evidence type="ECO:0000256" key="8">
    <source>
        <dbReference type="ARBA" id="ARBA00033774"/>
    </source>
</evidence>
<evidence type="ECO:0000256" key="1">
    <source>
        <dbReference type="ARBA" id="ARBA00004148"/>
    </source>
</evidence>
<dbReference type="GO" id="GO:0032266">
    <property type="term" value="F:phosphatidylinositol-3-phosphate binding"/>
    <property type="evidence" value="ECO:0007669"/>
    <property type="project" value="InterPro"/>
</dbReference>
<feature type="compositionally biased region" description="Low complexity" evidence="10">
    <location>
        <begin position="1"/>
        <end position="43"/>
    </location>
</feature>
<feature type="compositionally biased region" description="Low complexity" evidence="10">
    <location>
        <begin position="54"/>
        <end position="72"/>
    </location>
</feature>
<dbReference type="PROSITE" id="PS50195">
    <property type="entry name" value="PX"/>
    <property type="match status" value="1"/>
</dbReference>
<dbReference type="PANTHER" id="PTHR10555:SF170">
    <property type="entry name" value="FI18122P1"/>
    <property type="match status" value="1"/>
</dbReference>
<dbReference type="InterPro" id="IPR036871">
    <property type="entry name" value="PX_dom_sf"/>
</dbReference>
<comment type="caution">
    <text evidence="12">The sequence shown here is derived from an EMBL/GenBank/DDBJ whole genome shotgun (WGS) entry which is preliminary data.</text>
</comment>
<evidence type="ECO:0000259" key="11">
    <source>
        <dbReference type="PROSITE" id="PS50195"/>
    </source>
</evidence>
<keyword evidence="13" id="KW-1185">Reference proteome</keyword>
<evidence type="ECO:0000256" key="10">
    <source>
        <dbReference type="SAM" id="MobiDB-lite"/>
    </source>
</evidence>
<gene>
    <name evidence="12" type="ORF">N7460_011469</name>
</gene>
<keyword evidence="6" id="KW-0472">Membrane</keyword>
<sequence>MEPAPEEAGPAAERQLQPQLSSPSRTRSRTSSQSKSQSKSQPPDLQPVPALGPDTISISSIQSDTTPNTHNDPPYPDPDPNPESAASSTRSRPVSGVVPPYWCRHERNASHVSQSSLSRGAPITLEDHAADPNSETSRGLWARSVSIDDHVVVQGMTGVGSYVVWNCTIYTLDGAPIVARMRYSEFDDLRQRLVASFPHARNALPALPPKSVLFKFRPKFLESRRVGLEYFLNCVLLNPEFSGSPIVKDFLFGRIC</sequence>
<evidence type="ECO:0000313" key="12">
    <source>
        <dbReference type="EMBL" id="KAJ6026652.1"/>
    </source>
</evidence>
<dbReference type="GO" id="GO:0005774">
    <property type="term" value="C:vacuolar membrane"/>
    <property type="evidence" value="ECO:0007669"/>
    <property type="project" value="UniProtKB-SubCell"/>
</dbReference>
<evidence type="ECO:0000256" key="7">
    <source>
        <dbReference type="ARBA" id="ARBA00033728"/>
    </source>
</evidence>
<reference evidence="12" key="2">
    <citation type="submission" date="2023-01" db="EMBL/GenBank/DDBJ databases">
        <authorList>
            <person name="Petersen C."/>
        </authorList>
    </citation>
    <scope>NUCLEOTIDE SEQUENCE</scope>
    <source>
        <strain evidence="12">IBT 15450</strain>
    </source>
</reference>
<evidence type="ECO:0000256" key="6">
    <source>
        <dbReference type="ARBA" id="ARBA00023136"/>
    </source>
</evidence>
<feature type="region of interest" description="Disordered" evidence="10">
    <location>
        <begin position="1"/>
        <end position="136"/>
    </location>
</feature>
<dbReference type="GO" id="GO:0010008">
    <property type="term" value="C:endosome membrane"/>
    <property type="evidence" value="ECO:0007669"/>
    <property type="project" value="UniProtKB-SubCell"/>
</dbReference>
<evidence type="ECO:0000313" key="13">
    <source>
        <dbReference type="Proteomes" id="UP001219568"/>
    </source>
</evidence>
<dbReference type="SMART" id="SM00312">
    <property type="entry name" value="PX"/>
    <property type="match status" value="1"/>
</dbReference>
<evidence type="ECO:0000256" key="9">
    <source>
        <dbReference type="ARBA" id="ARBA00033785"/>
    </source>
</evidence>